<dbReference type="Proteomes" id="UP001163064">
    <property type="component" value="Unassembled WGS sequence"/>
</dbReference>
<keyword evidence="1" id="KW-1133">Transmembrane helix</keyword>
<gene>
    <name evidence="2" type="ORF">OFY01_26060</name>
</gene>
<accession>A0ABT3U1G6</accession>
<keyword evidence="3" id="KW-1185">Reference proteome</keyword>
<keyword evidence="1" id="KW-0472">Membrane</keyword>
<protein>
    <submittedName>
        <fullName evidence="2">Uncharacterized protein</fullName>
    </submittedName>
</protein>
<evidence type="ECO:0000256" key="1">
    <source>
        <dbReference type="SAM" id="Phobius"/>
    </source>
</evidence>
<name>A0ABT3U1G6_9ACTN</name>
<feature type="transmembrane region" description="Helical" evidence="1">
    <location>
        <begin position="34"/>
        <end position="56"/>
    </location>
</feature>
<dbReference type="RefSeq" id="WP_266603864.1">
    <property type="nucleotide sequence ID" value="NZ_JAPHNL010000295.1"/>
</dbReference>
<proteinExistence type="predicted"/>
<reference evidence="2" key="1">
    <citation type="submission" date="2022-10" db="EMBL/GenBank/DDBJ databases">
        <title>Streptomyces beihaiensis sp. nov., a chitin degrading actinobacterium, isolated from shrimp pond soil.</title>
        <authorList>
            <person name="Xie J."/>
            <person name="Shen N."/>
        </authorList>
    </citation>
    <scope>NUCLEOTIDE SEQUENCE</scope>
    <source>
        <strain evidence="2">GXMU-J5</strain>
    </source>
</reference>
<comment type="caution">
    <text evidence="2">The sequence shown here is derived from an EMBL/GenBank/DDBJ whole genome shotgun (WGS) entry which is preliminary data.</text>
</comment>
<evidence type="ECO:0000313" key="2">
    <source>
        <dbReference type="EMBL" id="MCX3063161.1"/>
    </source>
</evidence>
<organism evidence="2 3">
    <name type="scientific">Streptomyces beihaiensis</name>
    <dbReference type="NCBI Taxonomy" id="2984495"/>
    <lineage>
        <taxon>Bacteria</taxon>
        <taxon>Bacillati</taxon>
        <taxon>Actinomycetota</taxon>
        <taxon>Actinomycetes</taxon>
        <taxon>Kitasatosporales</taxon>
        <taxon>Streptomycetaceae</taxon>
        <taxon>Streptomyces</taxon>
    </lineage>
</organism>
<dbReference type="EMBL" id="JAPHNL010000295">
    <property type="protein sequence ID" value="MCX3063161.1"/>
    <property type="molecule type" value="Genomic_DNA"/>
</dbReference>
<evidence type="ECO:0000313" key="3">
    <source>
        <dbReference type="Proteomes" id="UP001163064"/>
    </source>
</evidence>
<keyword evidence="1" id="KW-0812">Transmembrane</keyword>
<sequence>MSLYAYGDTSVQACGCGGPVDVVLRISSLAIEGLALAFVGVVCLCGLTLGAVSVAARLVRGGRQEAEEVSGLDAFHWEADGEAGDAPE</sequence>